<organism evidence="11 12">
    <name type="scientific">Gryllus longicercus</name>
    <dbReference type="NCBI Taxonomy" id="2509291"/>
    <lineage>
        <taxon>Eukaryota</taxon>
        <taxon>Metazoa</taxon>
        <taxon>Ecdysozoa</taxon>
        <taxon>Arthropoda</taxon>
        <taxon>Hexapoda</taxon>
        <taxon>Insecta</taxon>
        <taxon>Pterygota</taxon>
        <taxon>Neoptera</taxon>
        <taxon>Polyneoptera</taxon>
        <taxon>Orthoptera</taxon>
        <taxon>Ensifera</taxon>
        <taxon>Gryllidea</taxon>
        <taxon>Grylloidea</taxon>
        <taxon>Gryllidae</taxon>
        <taxon>Gryllinae</taxon>
        <taxon>Gryllus</taxon>
    </lineage>
</organism>
<evidence type="ECO:0000256" key="2">
    <source>
        <dbReference type="ARBA" id="ARBA00022723"/>
    </source>
</evidence>
<evidence type="ECO:0000256" key="8">
    <source>
        <dbReference type="ARBA" id="ARBA00023242"/>
    </source>
</evidence>
<dbReference type="PROSITE" id="PS50157">
    <property type="entry name" value="ZINC_FINGER_C2H2_2"/>
    <property type="match status" value="3"/>
</dbReference>
<dbReference type="InterPro" id="IPR036236">
    <property type="entry name" value="Znf_C2H2_sf"/>
</dbReference>
<evidence type="ECO:0000256" key="7">
    <source>
        <dbReference type="ARBA" id="ARBA00023163"/>
    </source>
</evidence>
<keyword evidence="4 9" id="KW-0863">Zinc-finger</keyword>
<dbReference type="GO" id="GO:0008270">
    <property type="term" value="F:zinc ion binding"/>
    <property type="evidence" value="ECO:0007669"/>
    <property type="project" value="UniProtKB-KW"/>
</dbReference>
<keyword evidence="7" id="KW-0804">Transcription</keyword>
<keyword evidence="5" id="KW-0862">Zinc</keyword>
<dbReference type="Proteomes" id="UP001378592">
    <property type="component" value="Unassembled WGS sequence"/>
</dbReference>
<dbReference type="PANTHER" id="PTHR47772">
    <property type="entry name" value="ZINC FINGER PROTEIN 200"/>
    <property type="match status" value="1"/>
</dbReference>
<keyword evidence="12" id="KW-1185">Reference proteome</keyword>
<dbReference type="SUPFAM" id="SSF57667">
    <property type="entry name" value="beta-beta-alpha zinc fingers"/>
    <property type="match status" value="1"/>
</dbReference>
<dbReference type="FunFam" id="3.30.160.60:FF:000100">
    <property type="entry name" value="Zinc finger 45-like"/>
    <property type="match status" value="1"/>
</dbReference>
<dbReference type="InterPro" id="IPR050636">
    <property type="entry name" value="C2H2-ZF_domain-containing"/>
</dbReference>
<gene>
    <name evidence="11" type="ORF">R5R35_007954</name>
</gene>
<feature type="domain" description="C2H2-type" evidence="10">
    <location>
        <begin position="11"/>
        <end position="38"/>
    </location>
</feature>
<keyword evidence="6" id="KW-0805">Transcription regulation</keyword>
<feature type="domain" description="C2H2-type" evidence="10">
    <location>
        <begin position="338"/>
        <end position="366"/>
    </location>
</feature>
<evidence type="ECO:0000313" key="12">
    <source>
        <dbReference type="Proteomes" id="UP001378592"/>
    </source>
</evidence>
<dbReference type="PROSITE" id="PS00028">
    <property type="entry name" value="ZINC_FINGER_C2H2_1"/>
    <property type="match status" value="3"/>
</dbReference>
<evidence type="ECO:0000256" key="3">
    <source>
        <dbReference type="ARBA" id="ARBA00022737"/>
    </source>
</evidence>
<dbReference type="EMBL" id="JAZDUA010000596">
    <property type="protein sequence ID" value="KAK7790715.1"/>
    <property type="molecule type" value="Genomic_DNA"/>
</dbReference>
<feature type="domain" description="C2H2-type" evidence="10">
    <location>
        <begin position="310"/>
        <end position="337"/>
    </location>
</feature>
<reference evidence="11 12" key="1">
    <citation type="submission" date="2024-03" db="EMBL/GenBank/DDBJ databases">
        <title>The genome assembly and annotation of the cricket Gryllus longicercus Weissman &amp; Gray.</title>
        <authorList>
            <person name="Szrajer S."/>
            <person name="Gray D."/>
            <person name="Ylla G."/>
        </authorList>
    </citation>
    <scope>NUCLEOTIDE SEQUENCE [LARGE SCALE GENOMIC DNA]</scope>
    <source>
        <strain evidence="11">DAG 2021-001</strain>
        <tissue evidence="11">Whole body minus gut</tissue>
    </source>
</reference>
<evidence type="ECO:0000256" key="1">
    <source>
        <dbReference type="ARBA" id="ARBA00004123"/>
    </source>
</evidence>
<keyword evidence="2" id="KW-0479">Metal-binding</keyword>
<comment type="subcellular location">
    <subcellularLocation>
        <location evidence="1">Nucleus</location>
    </subcellularLocation>
</comment>
<dbReference type="PANTHER" id="PTHR47772:SF1">
    <property type="entry name" value="ZINC FINGER PROTEIN 200"/>
    <property type="match status" value="1"/>
</dbReference>
<protein>
    <recommendedName>
        <fullName evidence="10">C2H2-type domain-containing protein</fullName>
    </recommendedName>
</protein>
<evidence type="ECO:0000313" key="11">
    <source>
        <dbReference type="EMBL" id="KAK7790715.1"/>
    </source>
</evidence>
<evidence type="ECO:0000256" key="6">
    <source>
        <dbReference type="ARBA" id="ARBA00023015"/>
    </source>
</evidence>
<keyword evidence="8" id="KW-0539">Nucleus</keyword>
<name>A0AAN9V6T8_9ORTH</name>
<sequence>MQSVGGLNKTLECADCKTSFTSASLLLKHFAEHIIDQATETELSFNNESGNATTHKKIKLSLLQAKKKERKESILETVLRQSAIQCCRLNEKLPPVSSLQNDIASYSNTSSSDSFKSSNSQNCVTRNSGVTNCVKVEDVALPDDMVLEIGQRAKAKHKFSNDMTLVKFDLQKRLENCVSRLALKRGYKEEISKNCPLNHKQEKSTPVKINALPLNKEVTKKCEGEDFSPLKFCVVTLEDGVEKEDAGSVVSATNELCISKPLKGASNRKQLMPKKIHRPKEDSASEVLKTEVLSISDNKNCQKPSTKRKYLCHVCSKSFGWSTDLKRHILTHTGERPFKCQMCDATFTRNFLLQKHESRVHSLDNVDNRFTQEEVGESVKSAGNNNEMIPKDSEKQILPGRGQQNKVWKNNRLLSDNMKDSLVASLNKTCDKYVPAKRKLQCEESSFDHFPQKVFNIL</sequence>
<dbReference type="InterPro" id="IPR013087">
    <property type="entry name" value="Znf_C2H2_type"/>
</dbReference>
<evidence type="ECO:0000256" key="4">
    <source>
        <dbReference type="ARBA" id="ARBA00022771"/>
    </source>
</evidence>
<evidence type="ECO:0000256" key="5">
    <source>
        <dbReference type="ARBA" id="ARBA00022833"/>
    </source>
</evidence>
<dbReference type="AlphaFoldDB" id="A0AAN9V6T8"/>
<evidence type="ECO:0000256" key="9">
    <source>
        <dbReference type="PROSITE-ProRule" id="PRU00042"/>
    </source>
</evidence>
<keyword evidence="3" id="KW-0677">Repeat</keyword>
<accession>A0AAN9V6T8</accession>
<dbReference type="Pfam" id="PF00096">
    <property type="entry name" value="zf-C2H2"/>
    <property type="match status" value="3"/>
</dbReference>
<proteinExistence type="predicted"/>
<comment type="caution">
    <text evidence="11">The sequence shown here is derived from an EMBL/GenBank/DDBJ whole genome shotgun (WGS) entry which is preliminary data.</text>
</comment>
<dbReference type="Gene3D" id="3.30.160.60">
    <property type="entry name" value="Classic Zinc Finger"/>
    <property type="match status" value="2"/>
</dbReference>
<dbReference type="GO" id="GO:0005634">
    <property type="term" value="C:nucleus"/>
    <property type="evidence" value="ECO:0007669"/>
    <property type="project" value="UniProtKB-SubCell"/>
</dbReference>
<evidence type="ECO:0000259" key="10">
    <source>
        <dbReference type="PROSITE" id="PS50157"/>
    </source>
</evidence>
<dbReference type="SMART" id="SM00355">
    <property type="entry name" value="ZnF_C2H2"/>
    <property type="match status" value="3"/>
</dbReference>